<sequence length="95" mass="11017">MERDKAETRMTRLLLTVVLIFVVALLPQAILLLLLGFLGRCFQETVYQPLGDFTDLLTILNNGINFLLYCSMSKQFRETFIKLFCPWCRTEVPVI</sequence>
<gene>
    <name evidence="7" type="ORF">CDAUBV1_LOCUS9515</name>
</gene>
<dbReference type="GO" id="GO:0005886">
    <property type="term" value="C:plasma membrane"/>
    <property type="evidence" value="ECO:0007669"/>
    <property type="project" value="TreeGrafter"/>
</dbReference>
<evidence type="ECO:0000256" key="5">
    <source>
        <dbReference type="SAM" id="Phobius"/>
    </source>
</evidence>
<organism evidence="7 8">
    <name type="scientific">Calicophoron daubneyi</name>
    <name type="common">Rumen fluke</name>
    <name type="synonym">Paramphistomum daubneyi</name>
    <dbReference type="NCBI Taxonomy" id="300641"/>
    <lineage>
        <taxon>Eukaryota</taxon>
        <taxon>Metazoa</taxon>
        <taxon>Spiralia</taxon>
        <taxon>Lophotrochozoa</taxon>
        <taxon>Platyhelminthes</taxon>
        <taxon>Trematoda</taxon>
        <taxon>Digenea</taxon>
        <taxon>Plagiorchiida</taxon>
        <taxon>Pronocephalata</taxon>
        <taxon>Paramphistomoidea</taxon>
        <taxon>Paramphistomidae</taxon>
        <taxon>Calicophoron</taxon>
    </lineage>
</organism>
<dbReference type="InterPro" id="IPR017452">
    <property type="entry name" value="GPCR_Rhodpsn_7TM"/>
</dbReference>
<dbReference type="PANTHER" id="PTHR46273">
    <property type="entry name" value="MYOSUPPRESSIN RECEPTOR 1, ISOFORM B-RELATED"/>
    <property type="match status" value="1"/>
</dbReference>
<name>A0AAV2TFV3_CALDB</name>
<evidence type="ECO:0000256" key="1">
    <source>
        <dbReference type="ARBA" id="ARBA00004370"/>
    </source>
</evidence>
<evidence type="ECO:0000313" key="7">
    <source>
        <dbReference type="EMBL" id="CAL5135363.1"/>
    </source>
</evidence>
<keyword evidence="4 5" id="KW-0472">Membrane</keyword>
<proteinExistence type="predicted"/>
<dbReference type="PANTHER" id="PTHR46273:SF4">
    <property type="entry name" value="AT19640P"/>
    <property type="match status" value="1"/>
</dbReference>
<dbReference type="Pfam" id="PF10324">
    <property type="entry name" value="7TM_GPCR_Srw"/>
    <property type="match status" value="1"/>
</dbReference>
<dbReference type="SUPFAM" id="SSF81321">
    <property type="entry name" value="Family A G protein-coupled receptor-like"/>
    <property type="match status" value="1"/>
</dbReference>
<feature type="transmembrane region" description="Helical" evidence="5">
    <location>
        <begin position="12"/>
        <end position="38"/>
    </location>
</feature>
<dbReference type="Proteomes" id="UP001497525">
    <property type="component" value="Unassembled WGS sequence"/>
</dbReference>
<evidence type="ECO:0000256" key="3">
    <source>
        <dbReference type="ARBA" id="ARBA00022989"/>
    </source>
</evidence>
<dbReference type="InterPro" id="IPR053219">
    <property type="entry name" value="GPCR_Dmsr-1"/>
</dbReference>
<dbReference type="EMBL" id="CAXLJL010000267">
    <property type="protein sequence ID" value="CAL5135363.1"/>
    <property type="molecule type" value="Genomic_DNA"/>
</dbReference>
<feature type="domain" description="G-protein coupled receptors family 1 profile" evidence="6">
    <location>
        <begin position="1"/>
        <end position="69"/>
    </location>
</feature>
<protein>
    <recommendedName>
        <fullName evidence="6">G-protein coupled receptors family 1 profile domain-containing protein</fullName>
    </recommendedName>
</protein>
<evidence type="ECO:0000256" key="2">
    <source>
        <dbReference type="ARBA" id="ARBA00022692"/>
    </source>
</evidence>
<reference evidence="7" key="1">
    <citation type="submission" date="2024-06" db="EMBL/GenBank/DDBJ databases">
        <authorList>
            <person name="Liu X."/>
            <person name="Lenzi L."/>
            <person name="Haldenby T S."/>
            <person name="Uol C."/>
        </authorList>
    </citation>
    <scope>NUCLEOTIDE SEQUENCE</scope>
</reference>
<evidence type="ECO:0000313" key="8">
    <source>
        <dbReference type="Proteomes" id="UP001497525"/>
    </source>
</evidence>
<dbReference type="PROSITE" id="PS50262">
    <property type="entry name" value="G_PROTEIN_RECEP_F1_2"/>
    <property type="match status" value="1"/>
</dbReference>
<dbReference type="InterPro" id="IPR019427">
    <property type="entry name" value="7TM_GPCR_serpentine_rcpt_Srw"/>
</dbReference>
<accession>A0AAV2TFV3</accession>
<evidence type="ECO:0000259" key="6">
    <source>
        <dbReference type="PROSITE" id="PS50262"/>
    </source>
</evidence>
<comment type="caution">
    <text evidence="7">The sequence shown here is derived from an EMBL/GenBank/DDBJ whole genome shotgun (WGS) entry which is preliminary data.</text>
</comment>
<keyword evidence="3 5" id="KW-1133">Transmembrane helix</keyword>
<dbReference type="GO" id="GO:0008528">
    <property type="term" value="F:G protein-coupled peptide receptor activity"/>
    <property type="evidence" value="ECO:0007669"/>
    <property type="project" value="InterPro"/>
</dbReference>
<dbReference type="Gene3D" id="1.20.1070.10">
    <property type="entry name" value="Rhodopsin 7-helix transmembrane proteins"/>
    <property type="match status" value="1"/>
</dbReference>
<evidence type="ECO:0000256" key="4">
    <source>
        <dbReference type="ARBA" id="ARBA00023136"/>
    </source>
</evidence>
<keyword evidence="2 5" id="KW-0812">Transmembrane</keyword>
<comment type="subcellular location">
    <subcellularLocation>
        <location evidence="1">Membrane</location>
    </subcellularLocation>
</comment>
<dbReference type="AlphaFoldDB" id="A0AAV2TFV3"/>